<dbReference type="HOGENOM" id="CLU_2095235_0_0_0"/>
<reference evidence="2 3" key="1">
    <citation type="submission" date="2012-02" db="EMBL/GenBank/DDBJ databases">
        <title>Complete sequence of chromosome of Singulisphaera acidiphila DSM 18658.</title>
        <authorList>
            <consortium name="US DOE Joint Genome Institute (JGI-PGF)"/>
            <person name="Lucas S."/>
            <person name="Copeland A."/>
            <person name="Lapidus A."/>
            <person name="Glavina del Rio T."/>
            <person name="Dalin E."/>
            <person name="Tice H."/>
            <person name="Bruce D."/>
            <person name="Goodwin L."/>
            <person name="Pitluck S."/>
            <person name="Peters L."/>
            <person name="Ovchinnikova G."/>
            <person name="Chertkov O."/>
            <person name="Kyrpides N."/>
            <person name="Mavromatis K."/>
            <person name="Ivanova N."/>
            <person name="Brettin T."/>
            <person name="Detter J.C."/>
            <person name="Han C."/>
            <person name="Larimer F."/>
            <person name="Land M."/>
            <person name="Hauser L."/>
            <person name="Markowitz V."/>
            <person name="Cheng J.-F."/>
            <person name="Hugenholtz P."/>
            <person name="Woyke T."/>
            <person name="Wu D."/>
            <person name="Tindall B."/>
            <person name="Pomrenke H."/>
            <person name="Brambilla E."/>
            <person name="Klenk H.-P."/>
            <person name="Eisen J.A."/>
        </authorList>
    </citation>
    <scope>NUCLEOTIDE SEQUENCE [LARGE SCALE GENOMIC DNA]</scope>
    <source>
        <strain evidence="3">ATCC BAA-1392 / DSM 18658 / VKM B-2454 / MOB10</strain>
    </source>
</reference>
<gene>
    <name evidence="2" type="ordered locus">Sinac_3943</name>
</gene>
<organism evidence="2 3">
    <name type="scientific">Singulisphaera acidiphila (strain ATCC BAA-1392 / DSM 18658 / VKM B-2454 / MOB10)</name>
    <dbReference type="NCBI Taxonomy" id="886293"/>
    <lineage>
        <taxon>Bacteria</taxon>
        <taxon>Pseudomonadati</taxon>
        <taxon>Planctomycetota</taxon>
        <taxon>Planctomycetia</taxon>
        <taxon>Isosphaerales</taxon>
        <taxon>Isosphaeraceae</taxon>
        <taxon>Singulisphaera</taxon>
    </lineage>
</organism>
<name>L0DHK9_SINAD</name>
<proteinExistence type="predicted"/>
<sequence>MPPRPHIMTFRQLEESRAALDSDVQVVSRSEVSRPLLNGASVDCRSGDAACLTPKGRALIFSIVVVEAIVFLAIAITSLQGPADLSHSAWVLATLSLLFLALSQLRRWVTRRLLED</sequence>
<evidence type="ECO:0000313" key="3">
    <source>
        <dbReference type="Proteomes" id="UP000010798"/>
    </source>
</evidence>
<accession>L0DHK9</accession>
<keyword evidence="1" id="KW-1133">Transmembrane helix</keyword>
<keyword evidence="3" id="KW-1185">Reference proteome</keyword>
<evidence type="ECO:0000313" key="2">
    <source>
        <dbReference type="EMBL" id="AGA28171.1"/>
    </source>
</evidence>
<dbReference type="RefSeq" id="WP_015247303.1">
    <property type="nucleotide sequence ID" value="NC_019892.1"/>
</dbReference>
<evidence type="ECO:0000256" key="1">
    <source>
        <dbReference type="SAM" id="Phobius"/>
    </source>
</evidence>
<dbReference type="KEGG" id="saci:Sinac_3943"/>
<keyword evidence="1" id="KW-0812">Transmembrane</keyword>
<feature type="transmembrane region" description="Helical" evidence="1">
    <location>
        <begin position="58"/>
        <end position="79"/>
    </location>
</feature>
<dbReference type="AlphaFoldDB" id="L0DHK9"/>
<feature type="transmembrane region" description="Helical" evidence="1">
    <location>
        <begin position="85"/>
        <end position="102"/>
    </location>
</feature>
<dbReference type="EMBL" id="CP003364">
    <property type="protein sequence ID" value="AGA28171.1"/>
    <property type="molecule type" value="Genomic_DNA"/>
</dbReference>
<dbReference type="Proteomes" id="UP000010798">
    <property type="component" value="Chromosome"/>
</dbReference>
<keyword evidence="1" id="KW-0472">Membrane</keyword>
<protein>
    <submittedName>
        <fullName evidence="2">Uncharacterized protein</fullName>
    </submittedName>
</protein>